<comment type="catalytic activity">
    <reaction evidence="5">
        <text>pseudouridine(1915) in 23S rRNA + S-adenosyl-L-methionine = N(3)-methylpseudouridine(1915) in 23S rRNA + S-adenosyl-L-homocysteine + H(+)</text>
        <dbReference type="Rhea" id="RHEA:42752"/>
        <dbReference type="Rhea" id="RHEA-COMP:10221"/>
        <dbReference type="Rhea" id="RHEA-COMP:10222"/>
        <dbReference type="ChEBI" id="CHEBI:15378"/>
        <dbReference type="ChEBI" id="CHEBI:57856"/>
        <dbReference type="ChEBI" id="CHEBI:59789"/>
        <dbReference type="ChEBI" id="CHEBI:65314"/>
        <dbReference type="ChEBI" id="CHEBI:74486"/>
        <dbReference type="EC" id="2.1.1.177"/>
    </reaction>
</comment>
<evidence type="ECO:0000313" key="7">
    <source>
        <dbReference type="Proteomes" id="UP000262004"/>
    </source>
</evidence>
<keyword evidence="2 5" id="KW-0808">Transferase</keyword>
<keyword evidence="7" id="KW-1185">Reference proteome</keyword>
<keyword evidence="1 5" id="KW-0489">Methyltransferase</keyword>
<evidence type="ECO:0000256" key="4">
    <source>
        <dbReference type="ARBA" id="ARBA00038303"/>
    </source>
</evidence>
<dbReference type="InterPro" id="IPR003742">
    <property type="entry name" value="RlmH-like"/>
</dbReference>
<dbReference type="EMBL" id="AP018558">
    <property type="protein sequence ID" value="BBD76489.1"/>
    <property type="molecule type" value="Genomic_DNA"/>
</dbReference>
<dbReference type="GO" id="GO:0005737">
    <property type="term" value="C:cytoplasm"/>
    <property type="evidence" value="ECO:0007669"/>
    <property type="project" value="UniProtKB-SubCell"/>
</dbReference>
<evidence type="ECO:0000256" key="1">
    <source>
        <dbReference type="ARBA" id="ARBA00022603"/>
    </source>
</evidence>
<accession>A0A2Z6DVU6</accession>
<dbReference type="AlphaFoldDB" id="A0A2Z6DVU6"/>
<organism evidence="6 7">
    <name type="scientific">Hydrogenophilus thermoluteolus</name>
    <name type="common">Pseudomonas hydrogenothermophila</name>
    <dbReference type="NCBI Taxonomy" id="297"/>
    <lineage>
        <taxon>Bacteria</taxon>
        <taxon>Pseudomonadati</taxon>
        <taxon>Pseudomonadota</taxon>
        <taxon>Hydrogenophilia</taxon>
        <taxon>Hydrogenophilales</taxon>
        <taxon>Hydrogenophilaceae</taxon>
        <taxon>Hydrogenophilus</taxon>
    </lineage>
</organism>
<dbReference type="SUPFAM" id="SSF75217">
    <property type="entry name" value="alpha/beta knot"/>
    <property type="match status" value="1"/>
</dbReference>
<gene>
    <name evidence="5" type="primary">rlmH</name>
    <name evidence="6" type="ORF">HPTL_0219</name>
</gene>
<comment type="subunit">
    <text evidence="5">Homodimer.</text>
</comment>
<dbReference type="InterPro" id="IPR029026">
    <property type="entry name" value="tRNA_m1G_MTases_N"/>
</dbReference>
<reference evidence="6 7" key="1">
    <citation type="submission" date="2018-04" db="EMBL/GenBank/DDBJ databases">
        <title>Complete genome sequence of Hydrogenophilus thermoluteolus TH-1.</title>
        <authorList>
            <person name="Arai H."/>
        </authorList>
    </citation>
    <scope>NUCLEOTIDE SEQUENCE [LARGE SCALE GENOMIC DNA]</scope>
    <source>
        <strain evidence="6 7">TH-1</strain>
    </source>
</reference>
<protein>
    <recommendedName>
        <fullName evidence="5">Ribosomal RNA large subunit methyltransferase H</fullName>
        <ecNumber evidence="5">2.1.1.177</ecNumber>
    </recommendedName>
    <alternativeName>
        <fullName evidence="5">23S rRNA (pseudouridine1915-N3)-methyltransferase</fullName>
    </alternativeName>
    <alternativeName>
        <fullName evidence="5">23S rRNA m3Psi1915 methyltransferase</fullName>
    </alternativeName>
    <alternativeName>
        <fullName evidence="5">rRNA (pseudouridine-N3-)-methyltransferase RlmH</fullName>
    </alternativeName>
</protein>
<feature type="binding site" evidence="5">
    <location>
        <position position="76"/>
    </location>
    <ligand>
        <name>S-adenosyl-L-methionine</name>
        <dbReference type="ChEBI" id="CHEBI:59789"/>
    </ligand>
</feature>
<dbReference type="CDD" id="cd18081">
    <property type="entry name" value="RlmH-like"/>
    <property type="match status" value="1"/>
</dbReference>
<evidence type="ECO:0000256" key="2">
    <source>
        <dbReference type="ARBA" id="ARBA00022679"/>
    </source>
</evidence>
<evidence type="ECO:0000256" key="3">
    <source>
        <dbReference type="ARBA" id="ARBA00022691"/>
    </source>
</evidence>
<dbReference type="PANTHER" id="PTHR33603">
    <property type="entry name" value="METHYLTRANSFERASE"/>
    <property type="match status" value="1"/>
</dbReference>
<dbReference type="GO" id="GO:0070038">
    <property type="term" value="F:rRNA (pseudouridine-N3-)-methyltransferase activity"/>
    <property type="evidence" value="ECO:0007669"/>
    <property type="project" value="UniProtKB-UniRule"/>
</dbReference>
<sequence length="163" mass="18322">MAFFTLYTIGHRPPQWVREGFADYAKRLPPAWGLELVELKAELRSSDCAAERERARARECERLRARIPAGSRLVALDERGAAWTTETLAAKLAVWRDAARPVAFVIGGPDGFTDAFRREADELWQLSRLTLPHALVRVIVAEALYRAWSLLAGHPYHRGGATE</sequence>
<dbReference type="OrthoDB" id="9806643at2"/>
<dbReference type="Proteomes" id="UP000262004">
    <property type="component" value="Chromosome"/>
</dbReference>
<feature type="binding site" evidence="5">
    <location>
        <begin position="126"/>
        <end position="131"/>
    </location>
    <ligand>
        <name>S-adenosyl-L-methionine</name>
        <dbReference type="ChEBI" id="CHEBI:59789"/>
    </ligand>
</feature>
<evidence type="ECO:0000313" key="6">
    <source>
        <dbReference type="EMBL" id="BBD76489.1"/>
    </source>
</evidence>
<feature type="binding site" evidence="5">
    <location>
        <position position="107"/>
    </location>
    <ligand>
        <name>S-adenosyl-L-methionine</name>
        <dbReference type="ChEBI" id="CHEBI:59789"/>
    </ligand>
</feature>
<dbReference type="NCBIfam" id="NF000986">
    <property type="entry name" value="PRK00103.1-4"/>
    <property type="match status" value="1"/>
</dbReference>
<dbReference type="KEGG" id="htl:HPTL_0219"/>
<keyword evidence="5" id="KW-0698">rRNA processing</keyword>
<keyword evidence="5" id="KW-0963">Cytoplasm</keyword>
<dbReference type="RefSeq" id="WP_119334326.1">
    <property type="nucleotide sequence ID" value="NZ_AP018558.1"/>
</dbReference>
<dbReference type="InterPro" id="IPR029028">
    <property type="entry name" value="Alpha/beta_knot_MTases"/>
</dbReference>
<dbReference type="EC" id="2.1.1.177" evidence="5"/>
<name>A0A2Z6DVU6_HYDTE</name>
<dbReference type="PANTHER" id="PTHR33603:SF1">
    <property type="entry name" value="RIBOSOMAL RNA LARGE SUBUNIT METHYLTRANSFERASE H"/>
    <property type="match status" value="1"/>
</dbReference>
<keyword evidence="3 5" id="KW-0949">S-adenosyl-L-methionine</keyword>
<dbReference type="PIRSF" id="PIRSF004505">
    <property type="entry name" value="MT_bac"/>
    <property type="match status" value="1"/>
</dbReference>
<dbReference type="Pfam" id="PF02590">
    <property type="entry name" value="SPOUT_MTase"/>
    <property type="match status" value="1"/>
</dbReference>
<comment type="function">
    <text evidence="5">Specifically methylates the pseudouridine at position 1915 (m3Psi1915) in 23S rRNA.</text>
</comment>
<proteinExistence type="inferred from homology"/>
<dbReference type="Gene3D" id="3.40.1280.10">
    <property type="match status" value="1"/>
</dbReference>
<evidence type="ECO:0000256" key="5">
    <source>
        <dbReference type="HAMAP-Rule" id="MF_00658"/>
    </source>
</evidence>
<comment type="similarity">
    <text evidence="4 5">Belongs to the RNA methyltransferase RlmH family.</text>
</comment>
<dbReference type="HAMAP" id="MF_00658">
    <property type="entry name" value="23SrRNA_methyltr_H"/>
    <property type="match status" value="1"/>
</dbReference>
<comment type="subcellular location">
    <subcellularLocation>
        <location evidence="5">Cytoplasm</location>
    </subcellularLocation>
</comment>